<dbReference type="Gene3D" id="3.40.50.300">
    <property type="entry name" value="P-loop containing nucleotide triphosphate hydrolases"/>
    <property type="match status" value="1"/>
</dbReference>
<protein>
    <recommendedName>
        <fullName evidence="4">AAA+ ATPase domain-containing protein</fullName>
    </recommendedName>
</protein>
<name>A0AAV3AZ33_PYXAD</name>
<dbReference type="SUPFAM" id="SSF52540">
    <property type="entry name" value="P-loop containing nucleoside triphosphate hydrolases"/>
    <property type="match status" value="1"/>
</dbReference>
<dbReference type="PANTHER" id="PTHR28653:SF1">
    <property type="entry name" value="ATPASE SWSAP1"/>
    <property type="match status" value="1"/>
</dbReference>
<dbReference type="GO" id="GO:0000724">
    <property type="term" value="P:double-strand break repair via homologous recombination"/>
    <property type="evidence" value="ECO:0007669"/>
    <property type="project" value="TreeGrafter"/>
</dbReference>
<evidence type="ECO:0008006" key="4">
    <source>
        <dbReference type="Google" id="ProtNLM"/>
    </source>
</evidence>
<comment type="caution">
    <text evidence="2">The sequence shown here is derived from an EMBL/GenBank/DDBJ whole genome shotgun (WGS) entry which is preliminary data.</text>
</comment>
<organism evidence="2 3">
    <name type="scientific">Pyxicephalus adspersus</name>
    <name type="common">African bullfrog</name>
    <dbReference type="NCBI Taxonomy" id="30357"/>
    <lineage>
        <taxon>Eukaryota</taxon>
        <taxon>Metazoa</taxon>
        <taxon>Chordata</taxon>
        <taxon>Craniata</taxon>
        <taxon>Vertebrata</taxon>
        <taxon>Euteleostomi</taxon>
        <taxon>Amphibia</taxon>
        <taxon>Batrachia</taxon>
        <taxon>Anura</taxon>
        <taxon>Neobatrachia</taxon>
        <taxon>Ranoidea</taxon>
        <taxon>Pyxicephalidae</taxon>
        <taxon>Pyxicephalinae</taxon>
        <taxon>Pyxicephalus</taxon>
    </lineage>
</organism>
<dbReference type="GO" id="GO:0003697">
    <property type="term" value="F:single-stranded DNA binding"/>
    <property type="evidence" value="ECO:0007669"/>
    <property type="project" value="TreeGrafter"/>
</dbReference>
<dbReference type="EMBL" id="DYDO01000002">
    <property type="protein sequence ID" value="DBA29991.1"/>
    <property type="molecule type" value="Genomic_DNA"/>
</dbReference>
<accession>A0AAV3AZ33</accession>
<dbReference type="InterPro" id="IPR027417">
    <property type="entry name" value="P-loop_NTPase"/>
</dbReference>
<evidence type="ECO:0000256" key="1">
    <source>
        <dbReference type="SAM" id="MobiDB-lite"/>
    </source>
</evidence>
<dbReference type="GO" id="GO:0097196">
    <property type="term" value="C:Shu complex"/>
    <property type="evidence" value="ECO:0007669"/>
    <property type="project" value="TreeGrafter"/>
</dbReference>
<dbReference type="Proteomes" id="UP001181693">
    <property type="component" value="Unassembled WGS sequence"/>
</dbReference>
<evidence type="ECO:0000313" key="3">
    <source>
        <dbReference type="Proteomes" id="UP001181693"/>
    </source>
</evidence>
<gene>
    <name evidence="2" type="ORF">GDO54_006035</name>
</gene>
<keyword evidence="3" id="KW-1185">Reference proteome</keyword>
<dbReference type="PANTHER" id="PTHR28653">
    <property type="match status" value="1"/>
</dbReference>
<sequence length="246" mass="26735">MLGNDMSLLSVFSELCGSVVVTPVTPEPGYVNTEGCGCQEAPVLLLGPPGSRKSSLLFVAAVLAAEEGAGLVLFLSREPLQEVPRERRAARDPLILKQIRFVYPPSLKELLHFFSSLHETSPSPSLILVDGLHRYLSSTGSLTDAAHISALMLDSVSQLRCGLIVSAVPNVEGSDGAFMAIERYFPNQCILCPVMSAETEERQFKVSFRPPHRQWILHVEQDGGIKVSVPDSQAHKSPNSEAKEKT</sequence>
<evidence type="ECO:0000313" key="2">
    <source>
        <dbReference type="EMBL" id="DBA29991.1"/>
    </source>
</evidence>
<feature type="region of interest" description="Disordered" evidence="1">
    <location>
        <begin position="227"/>
        <end position="246"/>
    </location>
</feature>
<proteinExistence type="predicted"/>
<reference evidence="2" key="1">
    <citation type="thesis" date="2020" institute="ProQuest LLC" country="789 East Eisenhower Parkway, Ann Arbor, MI, USA">
        <title>Comparative Genomics and Chromosome Evolution.</title>
        <authorList>
            <person name="Mudd A.B."/>
        </authorList>
    </citation>
    <scope>NUCLEOTIDE SEQUENCE</scope>
    <source>
        <strain evidence="2">1538</strain>
        <tissue evidence="2">Blood</tissue>
    </source>
</reference>
<dbReference type="AlphaFoldDB" id="A0AAV3AZ33"/>